<dbReference type="RefSeq" id="WP_033247675.1">
    <property type="nucleotide sequence ID" value="NZ_JBIRUQ010000018.1"/>
</dbReference>
<dbReference type="EMBL" id="JBIRUQ010000018">
    <property type="protein sequence ID" value="MFI1465443.1"/>
    <property type="molecule type" value="Genomic_DNA"/>
</dbReference>
<keyword evidence="1" id="KW-0472">Membrane</keyword>
<feature type="transmembrane region" description="Helical" evidence="1">
    <location>
        <begin position="47"/>
        <end position="65"/>
    </location>
</feature>
<accession>A0ABW7TYX1</accession>
<protein>
    <submittedName>
        <fullName evidence="2">DUF2628 domain-containing protein</fullName>
    </submittedName>
</protein>
<dbReference type="Pfam" id="PF10947">
    <property type="entry name" value="DUF2628"/>
    <property type="match status" value="1"/>
</dbReference>
<dbReference type="InterPro" id="IPR024399">
    <property type="entry name" value="DUF2628"/>
</dbReference>
<keyword evidence="3" id="KW-1185">Reference proteome</keyword>
<name>A0ABW7TYX1_9NOCA</name>
<reference evidence="2 3" key="1">
    <citation type="submission" date="2024-10" db="EMBL/GenBank/DDBJ databases">
        <title>The Natural Products Discovery Center: Release of the First 8490 Sequenced Strains for Exploring Actinobacteria Biosynthetic Diversity.</title>
        <authorList>
            <person name="Kalkreuter E."/>
            <person name="Kautsar S.A."/>
            <person name="Yang D."/>
            <person name="Bader C.D."/>
            <person name="Teijaro C.N."/>
            <person name="Fluegel L."/>
            <person name="Davis C.M."/>
            <person name="Simpson J.R."/>
            <person name="Lauterbach L."/>
            <person name="Steele A.D."/>
            <person name="Gui C."/>
            <person name="Meng S."/>
            <person name="Li G."/>
            <person name="Viehrig K."/>
            <person name="Ye F."/>
            <person name="Su P."/>
            <person name="Kiefer A.F."/>
            <person name="Nichols A."/>
            <person name="Cepeda A.J."/>
            <person name="Yan W."/>
            <person name="Fan B."/>
            <person name="Jiang Y."/>
            <person name="Adhikari A."/>
            <person name="Zheng C.-J."/>
            <person name="Schuster L."/>
            <person name="Cowan T.M."/>
            <person name="Smanski M.J."/>
            <person name="Chevrette M.G."/>
            <person name="De Carvalho L.P.S."/>
            <person name="Shen B."/>
        </authorList>
    </citation>
    <scope>NUCLEOTIDE SEQUENCE [LARGE SCALE GENOMIC DNA]</scope>
    <source>
        <strain evidence="2 3">NPDC020568</strain>
    </source>
</reference>
<evidence type="ECO:0000313" key="3">
    <source>
        <dbReference type="Proteomes" id="UP001611263"/>
    </source>
</evidence>
<organism evidence="2 3">
    <name type="scientific">Nocardia carnea</name>
    <dbReference type="NCBI Taxonomy" id="37328"/>
    <lineage>
        <taxon>Bacteria</taxon>
        <taxon>Bacillati</taxon>
        <taxon>Actinomycetota</taxon>
        <taxon>Actinomycetes</taxon>
        <taxon>Mycobacteriales</taxon>
        <taxon>Nocardiaceae</taxon>
        <taxon>Nocardia</taxon>
    </lineage>
</organism>
<feature type="transmembrane region" description="Helical" evidence="1">
    <location>
        <begin position="72"/>
        <end position="94"/>
    </location>
</feature>
<keyword evidence="1" id="KW-1133">Transmembrane helix</keyword>
<proteinExistence type="predicted"/>
<sequence>MSDTGSVGRADVKPKWRERFEFFDTHGSPATREYQAAFRQLPFGKRVLWGFNILAFLFGPIYYVVLGMWRKALVLLAVGFGVSVVLILVEVAMGSPLPDFVWRVLPFFCGALYATCANYSYYLHVMHGNRSWNPVEGIFHVK</sequence>
<keyword evidence="1" id="KW-0812">Transmembrane</keyword>
<gene>
    <name evidence="2" type="ORF">ACH4WX_32435</name>
</gene>
<dbReference type="GeneID" id="93508285"/>
<feature type="transmembrane region" description="Helical" evidence="1">
    <location>
        <begin position="100"/>
        <end position="122"/>
    </location>
</feature>
<comment type="caution">
    <text evidence="2">The sequence shown here is derived from an EMBL/GenBank/DDBJ whole genome shotgun (WGS) entry which is preliminary data.</text>
</comment>
<evidence type="ECO:0000313" key="2">
    <source>
        <dbReference type="EMBL" id="MFI1465443.1"/>
    </source>
</evidence>
<evidence type="ECO:0000256" key="1">
    <source>
        <dbReference type="SAM" id="Phobius"/>
    </source>
</evidence>
<dbReference type="Proteomes" id="UP001611263">
    <property type="component" value="Unassembled WGS sequence"/>
</dbReference>